<accession>A0A0B7H3E0</accession>
<dbReference type="InterPro" id="IPR007848">
    <property type="entry name" value="Small_mtfrase_dom"/>
</dbReference>
<evidence type="ECO:0000259" key="6">
    <source>
        <dbReference type="Pfam" id="PF05175"/>
    </source>
</evidence>
<reference evidence="8" key="1">
    <citation type="submission" date="2015-01" db="EMBL/GenBank/DDBJ databases">
        <authorList>
            <person name="MANFREDI Pablo"/>
        </authorList>
    </citation>
    <scope>NUCLEOTIDE SEQUENCE [LARGE SCALE GENOMIC DNA]</scope>
    <source>
        <strain evidence="8">Ccyn2B</strain>
    </source>
</reference>
<dbReference type="GO" id="GO:0003676">
    <property type="term" value="F:nucleic acid binding"/>
    <property type="evidence" value="ECO:0007669"/>
    <property type="project" value="InterPro"/>
</dbReference>
<dbReference type="CDD" id="cd02440">
    <property type="entry name" value="AdoMet_MTases"/>
    <property type="match status" value="1"/>
</dbReference>
<dbReference type="AlphaFoldDB" id="A0A0B7H3E0"/>
<dbReference type="GO" id="GO:0102559">
    <property type="term" value="F:peptide chain release factor N(5)-glutamine methyltransferase activity"/>
    <property type="evidence" value="ECO:0007669"/>
    <property type="project" value="UniProtKB-EC"/>
</dbReference>
<evidence type="ECO:0000313" key="7">
    <source>
        <dbReference type="EMBL" id="CEN32457.1"/>
    </source>
</evidence>
<dbReference type="InterPro" id="IPR004556">
    <property type="entry name" value="HemK-like"/>
</dbReference>
<evidence type="ECO:0000256" key="3">
    <source>
        <dbReference type="ARBA" id="ARBA00022679"/>
    </source>
</evidence>
<dbReference type="Pfam" id="PF05175">
    <property type="entry name" value="MTS"/>
    <property type="match status" value="1"/>
</dbReference>
<name>A0A0B7H3E0_9FLAO</name>
<dbReference type="RefSeq" id="WP_041989529.1">
    <property type="nucleotide sequence ID" value="NZ_CDOD01000002.1"/>
</dbReference>
<keyword evidence="8" id="KW-1185">Reference proteome</keyword>
<organism evidence="7 8">
    <name type="scientific">Capnocytophaga cynodegmi</name>
    <dbReference type="NCBI Taxonomy" id="28189"/>
    <lineage>
        <taxon>Bacteria</taxon>
        <taxon>Pseudomonadati</taxon>
        <taxon>Bacteroidota</taxon>
        <taxon>Flavobacteriia</taxon>
        <taxon>Flavobacteriales</taxon>
        <taxon>Flavobacteriaceae</taxon>
        <taxon>Capnocytophaga</taxon>
    </lineage>
</organism>
<dbReference type="InterPro" id="IPR029063">
    <property type="entry name" value="SAM-dependent_MTases_sf"/>
</dbReference>
<dbReference type="InterPro" id="IPR002052">
    <property type="entry name" value="DNA_methylase_N6_adenine_CS"/>
</dbReference>
<feature type="domain" description="Methyltransferase small" evidence="6">
    <location>
        <begin position="115"/>
        <end position="199"/>
    </location>
</feature>
<dbReference type="Proteomes" id="UP000038055">
    <property type="component" value="Unassembled WGS sequence"/>
</dbReference>
<keyword evidence="2 7" id="KW-0489">Methyltransferase</keyword>
<dbReference type="GO" id="GO:0032259">
    <property type="term" value="P:methylation"/>
    <property type="evidence" value="ECO:0007669"/>
    <property type="project" value="UniProtKB-KW"/>
</dbReference>
<dbReference type="PANTHER" id="PTHR18895">
    <property type="entry name" value="HEMK METHYLTRANSFERASE"/>
    <property type="match status" value="1"/>
</dbReference>
<dbReference type="PROSITE" id="PS00092">
    <property type="entry name" value="N6_MTASE"/>
    <property type="match status" value="1"/>
</dbReference>
<dbReference type="EMBL" id="CDOD01000002">
    <property type="protein sequence ID" value="CEN32457.1"/>
    <property type="molecule type" value="Genomic_DNA"/>
</dbReference>
<dbReference type="Gene3D" id="1.10.8.10">
    <property type="entry name" value="DNA helicase RuvA subunit, C-terminal domain"/>
    <property type="match status" value="1"/>
</dbReference>
<comment type="catalytic activity">
    <reaction evidence="5">
        <text>L-glutaminyl-[peptide chain release factor] + S-adenosyl-L-methionine = N(5)-methyl-L-glutaminyl-[peptide chain release factor] + S-adenosyl-L-homocysteine + H(+)</text>
        <dbReference type="Rhea" id="RHEA:42896"/>
        <dbReference type="Rhea" id="RHEA-COMP:10271"/>
        <dbReference type="Rhea" id="RHEA-COMP:10272"/>
        <dbReference type="ChEBI" id="CHEBI:15378"/>
        <dbReference type="ChEBI" id="CHEBI:30011"/>
        <dbReference type="ChEBI" id="CHEBI:57856"/>
        <dbReference type="ChEBI" id="CHEBI:59789"/>
        <dbReference type="ChEBI" id="CHEBI:61891"/>
        <dbReference type="EC" id="2.1.1.297"/>
    </reaction>
</comment>
<dbReference type="EC" id="2.1.1.297" evidence="1"/>
<protein>
    <recommendedName>
        <fullName evidence="1">peptide chain release factor N(5)-glutamine methyltransferase</fullName>
        <ecNumber evidence="1">2.1.1.297</ecNumber>
    </recommendedName>
</protein>
<evidence type="ECO:0000256" key="2">
    <source>
        <dbReference type="ARBA" id="ARBA00022603"/>
    </source>
</evidence>
<evidence type="ECO:0000256" key="1">
    <source>
        <dbReference type="ARBA" id="ARBA00012771"/>
    </source>
</evidence>
<evidence type="ECO:0000256" key="4">
    <source>
        <dbReference type="ARBA" id="ARBA00022691"/>
    </source>
</evidence>
<keyword evidence="3 7" id="KW-0808">Transferase</keyword>
<evidence type="ECO:0000313" key="8">
    <source>
        <dbReference type="Proteomes" id="UP000038055"/>
    </source>
</evidence>
<dbReference type="NCBIfam" id="TIGR00536">
    <property type="entry name" value="hemK_fam"/>
    <property type="match status" value="1"/>
</dbReference>
<evidence type="ECO:0000256" key="5">
    <source>
        <dbReference type="ARBA" id="ARBA00048391"/>
    </source>
</evidence>
<keyword evidence="4" id="KW-0949">S-adenosyl-L-methionine</keyword>
<dbReference type="NCBIfam" id="TIGR03534">
    <property type="entry name" value="RF_mod_PrmC"/>
    <property type="match status" value="1"/>
</dbReference>
<dbReference type="eggNOG" id="COG2890">
    <property type="taxonomic scope" value="Bacteria"/>
</dbReference>
<dbReference type="STRING" id="28189.CCYN74_490002"/>
<gene>
    <name evidence="7" type="primary">prmC</name>
    <name evidence="7" type="ORF">CCYN2B_100037</name>
</gene>
<dbReference type="SUPFAM" id="SSF53335">
    <property type="entry name" value="S-adenosyl-L-methionine-dependent methyltransferases"/>
    <property type="match status" value="1"/>
</dbReference>
<dbReference type="Gene3D" id="3.40.50.150">
    <property type="entry name" value="Vaccinia Virus protein VP39"/>
    <property type="match status" value="1"/>
</dbReference>
<dbReference type="InterPro" id="IPR050320">
    <property type="entry name" value="N5-glutamine_MTase"/>
</dbReference>
<dbReference type="InterPro" id="IPR019874">
    <property type="entry name" value="RF_methyltr_PrmC"/>
</dbReference>
<sequence length="280" mass="32333">MKIKDLKNYLYQNLNFLYPKEEIQVFYFMLLNFYGNLSKTDILLYSEKDLDSSLEINILNAVNELKSEKPIQYILGETEFFSNRFFVDENVLIPRQETEELVDWIISETIHNKPISILDIGCGSGCISISLAKALPDARVTALDVSEKAIAIAQKNAIENNVNIHFIEKNILEVNFLPEKYDIIVSNPPYVRELEKKEIRNNVLNYEPHLALFVSNEKPLIFYEKIAQLAKLSLNEGGKLFFEINQYLGEETKNTIIKEGFEKVELKNDLLGNVRMIKAE</sequence>
<proteinExistence type="predicted"/>
<dbReference type="PANTHER" id="PTHR18895:SF74">
    <property type="entry name" value="MTRF1L RELEASE FACTOR GLUTAMINE METHYLTRANSFERASE"/>
    <property type="match status" value="1"/>
</dbReference>